<dbReference type="EMBL" id="VDEP01000244">
    <property type="protein sequence ID" value="KAA1120467.1"/>
    <property type="molecule type" value="Genomic_DNA"/>
</dbReference>
<evidence type="ECO:0008006" key="4">
    <source>
        <dbReference type="Google" id="ProtNLM"/>
    </source>
</evidence>
<organism evidence="2 3">
    <name type="scientific">Puccinia graminis f. sp. tritici</name>
    <dbReference type="NCBI Taxonomy" id="56615"/>
    <lineage>
        <taxon>Eukaryota</taxon>
        <taxon>Fungi</taxon>
        <taxon>Dikarya</taxon>
        <taxon>Basidiomycota</taxon>
        <taxon>Pucciniomycotina</taxon>
        <taxon>Pucciniomycetes</taxon>
        <taxon>Pucciniales</taxon>
        <taxon>Pucciniaceae</taxon>
        <taxon>Puccinia</taxon>
    </lineage>
</organism>
<feature type="compositionally biased region" description="Polar residues" evidence="1">
    <location>
        <begin position="108"/>
        <end position="132"/>
    </location>
</feature>
<gene>
    <name evidence="2" type="ORF">PGTUg99_021691</name>
</gene>
<feature type="region of interest" description="Disordered" evidence="1">
    <location>
        <begin position="108"/>
        <end position="134"/>
    </location>
</feature>
<feature type="compositionally biased region" description="Polar residues" evidence="1">
    <location>
        <begin position="158"/>
        <end position="191"/>
    </location>
</feature>
<proteinExistence type="predicted"/>
<dbReference type="Gene3D" id="3.30.160.60">
    <property type="entry name" value="Classic Zinc Finger"/>
    <property type="match status" value="1"/>
</dbReference>
<evidence type="ECO:0000256" key="1">
    <source>
        <dbReference type="SAM" id="MobiDB-lite"/>
    </source>
</evidence>
<dbReference type="Proteomes" id="UP000325313">
    <property type="component" value="Unassembled WGS sequence"/>
</dbReference>
<sequence length="395" mass="44186">MAQAQFARDMRELANLLGLAPEAEQAPLASTSAHQLPPTILISQPQSSPGPQPFHCQQVAQQYYHYNSTQSAPLPVAGPSTSSSQPVQWQSTLMPMLQHFTASNETFVQPGQQDNYNPTESASAAAGPSNNFIRPEPVQWESTLIPILAHFSEHDTQGRSGQKRLNSTWTETAPPTPGPSSLSPANNQLAQGLSPARESDDTNIASTRQEALSHQGNIASTQEGTRVETMIRCPFGTCHHAVTLQRFSNLKAHMMAHQDPKPIECQVCQLRHAYYRPNELKEHVESLTDPKSGQPLRLRFDKKLHMRKKSDEELSHELRTFGFMCALCESMHTSAAEVEAHLGFHHGRSQQTEVLIHQRTPDEMERAVNKFEHLLGLMTWLVEEYKRLKKQDGNR</sequence>
<evidence type="ECO:0000313" key="2">
    <source>
        <dbReference type="EMBL" id="KAA1120467.1"/>
    </source>
</evidence>
<comment type="caution">
    <text evidence="2">The sequence shown here is derived from an EMBL/GenBank/DDBJ whole genome shotgun (WGS) entry which is preliminary data.</text>
</comment>
<accession>A0A5B0R4N5</accession>
<feature type="compositionally biased region" description="Polar residues" evidence="1">
    <location>
        <begin position="202"/>
        <end position="223"/>
    </location>
</feature>
<feature type="region of interest" description="Disordered" evidence="1">
    <location>
        <begin position="152"/>
        <end position="223"/>
    </location>
</feature>
<name>A0A5B0R4N5_PUCGR</name>
<dbReference type="AlphaFoldDB" id="A0A5B0R4N5"/>
<reference evidence="2 3" key="1">
    <citation type="submission" date="2019-05" db="EMBL/GenBank/DDBJ databases">
        <title>Emergence of the Ug99 lineage of the wheat stem rust pathogen through somatic hybridization.</title>
        <authorList>
            <person name="Li F."/>
            <person name="Upadhyaya N.M."/>
            <person name="Sperschneider J."/>
            <person name="Matny O."/>
            <person name="Nguyen-Phuc H."/>
            <person name="Mago R."/>
            <person name="Raley C."/>
            <person name="Miller M.E."/>
            <person name="Silverstein K.A.T."/>
            <person name="Henningsen E."/>
            <person name="Hirsch C.D."/>
            <person name="Visser B."/>
            <person name="Pretorius Z.A."/>
            <person name="Steffenson B.J."/>
            <person name="Schwessinger B."/>
            <person name="Dodds P.N."/>
            <person name="Figueroa M."/>
        </authorList>
    </citation>
    <scope>NUCLEOTIDE SEQUENCE [LARGE SCALE GENOMIC DNA]</scope>
    <source>
        <strain evidence="2 3">Ug99</strain>
    </source>
</reference>
<evidence type="ECO:0000313" key="3">
    <source>
        <dbReference type="Proteomes" id="UP000325313"/>
    </source>
</evidence>
<protein>
    <recommendedName>
        <fullName evidence="4">C2H2-type domain-containing protein</fullName>
    </recommendedName>
</protein>